<dbReference type="SUPFAM" id="SSF52317">
    <property type="entry name" value="Class I glutamine amidotransferase-like"/>
    <property type="match status" value="1"/>
</dbReference>
<sequence length="256" mass="28915">MQRRTFLLAATASLLTPALSRADSQYRVLVLAMPSKYHYEYIPVARDSFERLSKLHAFDLNWTHAASVLEQDLSAYAAIVLLNTPVEDLNPAQRAGFEAYMAGDGNAVIVHRAAIALPVGSWAWYERLVGRTVGVHPMLQTGVVTVVDKGFPATFGLPERWIWSDEFYTTTNPYQVPIHPVLNVDETSYDPRKIWPGQVSEPMGRDHPIAWYHRPQKGRVFVTTLGHTVEMYRDPTYLTHLMGGLYWTATGRGQTR</sequence>
<protein>
    <submittedName>
        <fullName evidence="3">ThuA domain-containing protein</fullName>
    </submittedName>
</protein>
<proteinExistence type="predicted"/>
<dbReference type="PANTHER" id="PTHR40469:SF2">
    <property type="entry name" value="GALACTOSE-BINDING DOMAIN-LIKE SUPERFAMILY PROTEIN"/>
    <property type="match status" value="1"/>
</dbReference>
<gene>
    <name evidence="3" type="ORF">PQU94_15930</name>
</gene>
<dbReference type="EMBL" id="JAQQKW010000011">
    <property type="protein sequence ID" value="MDC7695767.1"/>
    <property type="molecule type" value="Genomic_DNA"/>
</dbReference>
<keyword evidence="4" id="KW-1185">Reference proteome</keyword>
<dbReference type="RefSeq" id="WP_272742425.1">
    <property type="nucleotide sequence ID" value="NZ_JAQQKW010000011.1"/>
</dbReference>
<organism evidence="3 4">
    <name type="scientific">Asticcacaulis currens</name>
    <dbReference type="NCBI Taxonomy" id="2984210"/>
    <lineage>
        <taxon>Bacteria</taxon>
        <taxon>Pseudomonadati</taxon>
        <taxon>Pseudomonadota</taxon>
        <taxon>Alphaproteobacteria</taxon>
        <taxon>Caulobacterales</taxon>
        <taxon>Caulobacteraceae</taxon>
        <taxon>Asticcacaulis</taxon>
    </lineage>
</organism>
<keyword evidence="1" id="KW-0732">Signal</keyword>
<evidence type="ECO:0000313" key="3">
    <source>
        <dbReference type="EMBL" id="MDC7695767.1"/>
    </source>
</evidence>
<feature type="chain" id="PRO_5046547853" evidence="1">
    <location>
        <begin position="23"/>
        <end position="256"/>
    </location>
</feature>
<feature type="domain" description="ThuA-like" evidence="2">
    <location>
        <begin position="27"/>
        <end position="248"/>
    </location>
</feature>
<name>A0ABT5IHT7_9CAUL</name>
<evidence type="ECO:0000313" key="4">
    <source>
        <dbReference type="Proteomes" id="UP001216595"/>
    </source>
</evidence>
<evidence type="ECO:0000256" key="1">
    <source>
        <dbReference type="SAM" id="SignalP"/>
    </source>
</evidence>
<evidence type="ECO:0000259" key="2">
    <source>
        <dbReference type="Pfam" id="PF06283"/>
    </source>
</evidence>
<dbReference type="InterPro" id="IPR029010">
    <property type="entry name" value="ThuA-like"/>
</dbReference>
<dbReference type="InterPro" id="IPR029062">
    <property type="entry name" value="Class_I_gatase-like"/>
</dbReference>
<feature type="signal peptide" evidence="1">
    <location>
        <begin position="1"/>
        <end position="22"/>
    </location>
</feature>
<dbReference type="Gene3D" id="3.40.50.880">
    <property type="match status" value="1"/>
</dbReference>
<dbReference type="Proteomes" id="UP001216595">
    <property type="component" value="Unassembled WGS sequence"/>
</dbReference>
<accession>A0ABT5IHT7</accession>
<reference evidence="3 4" key="1">
    <citation type="submission" date="2023-01" db="EMBL/GenBank/DDBJ databases">
        <title>Novel species of the genus Asticcacaulis isolated from rivers.</title>
        <authorList>
            <person name="Lu H."/>
        </authorList>
    </citation>
    <scope>NUCLEOTIDE SEQUENCE [LARGE SCALE GENOMIC DNA]</scope>
    <source>
        <strain evidence="3 4">DXS10W</strain>
    </source>
</reference>
<dbReference type="Pfam" id="PF06283">
    <property type="entry name" value="ThuA"/>
    <property type="match status" value="1"/>
</dbReference>
<comment type="caution">
    <text evidence="3">The sequence shown here is derived from an EMBL/GenBank/DDBJ whole genome shotgun (WGS) entry which is preliminary data.</text>
</comment>
<dbReference type="PANTHER" id="PTHR40469">
    <property type="entry name" value="SECRETED GLYCOSYL HYDROLASE"/>
    <property type="match status" value="1"/>
</dbReference>